<evidence type="ECO:0000256" key="9">
    <source>
        <dbReference type="ARBA" id="ARBA00023315"/>
    </source>
</evidence>
<dbReference type="InParanoid" id="D8PQV5"/>
<dbReference type="GO" id="GO:0010485">
    <property type="term" value="F:histone H4 acetyltransferase activity"/>
    <property type="evidence" value="ECO:0007669"/>
    <property type="project" value="InterPro"/>
</dbReference>
<dbReference type="SUPFAM" id="SSF55729">
    <property type="entry name" value="Acyl-CoA N-acyltransferases (Nat)"/>
    <property type="match status" value="1"/>
</dbReference>
<dbReference type="eggNOG" id="KOG2488">
    <property type="taxonomic scope" value="Eukaryota"/>
</dbReference>
<dbReference type="GO" id="GO:0043998">
    <property type="term" value="F:histone H2A acetyltransferase activity"/>
    <property type="evidence" value="ECO:0007669"/>
    <property type="project" value="InterPro"/>
</dbReference>
<keyword evidence="7" id="KW-0808">Transferase</keyword>
<dbReference type="CDD" id="cd04301">
    <property type="entry name" value="NAT_SF"/>
    <property type="match status" value="1"/>
</dbReference>
<dbReference type="PANTHER" id="PTHR20531">
    <property type="entry name" value="N-ALPHA-ACETYLTRANSFERASE 40"/>
    <property type="match status" value="1"/>
</dbReference>
<dbReference type="GO" id="GO:1990189">
    <property type="term" value="F:protein N-terminal-serine acetyltransferase activity"/>
    <property type="evidence" value="ECO:0007669"/>
    <property type="project" value="UniProtKB-EC"/>
</dbReference>
<reference evidence="13 14" key="1">
    <citation type="journal article" date="2010" name="Nat. Biotechnol.">
        <title>Genome sequence of the model mushroom Schizophyllum commune.</title>
        <authorList>
            <person name="Ohm R.A."/>
            <person name="de Jong J.F."/>
            <person name="Lugones L.G."/>
            <person name="Aerts A."/>
            <person name="Kothe E."/>
            <person name="Stajich J.E."/>
            <person name="de Vries R.P."/>
            <person name="Record E."/>
            <person name="Levasseur A."/>
            <person name="Baker S.E."/>
            <person name="Bartholomew K.A."/>
            <person name="Coutinho P.M."/>
            <person name="Erdmann S."/>
            <person name="Fowler T.J."/>
            <person name="Gathman A.C."/>
            <person name="Lombard V."/>
            <person name="Henrissat B."/>
            <person name="Knabe N."/>
            <person name="Kuees U."/>
            <person name="Lilly W.W."/>
            <person name="Lindquist E."/>
            <person name="Lucas S."/>
            <person name="Magnuson J.K."/>
            <person name="Piumi F."/>
            <person name="Raudaskoski M."/>
            <person name="Salamov A."/>
            <person name="Schmutz J."/>
            <person name="Schwarze F.W.M.R."/>
            <person name="vanKuyk P.A."/>
            <person name="Horton J.S."/>
            <person name="Grigoriev I.V."/>
            <person name="Woesten H.A.B."/>
        </authorList>
    </citation>
    <scope>NUCLEOTIDE SEQUENCE [LARGE SCALE GENOMIC DNA]</scope>
    <source>
        <strain evidence="14">H4-8 / FGSC 9210</strain>
    </source>
</reference>
<keyword evidence="8" id="KW-0539">Nucleus</keyword>
<dbReference type="InterPro" id="IPR016181">
    <property type="entry name" value="Acyl_CoA_acyltransferase"/>
</dbReference>
<evidence type="ECO:0000256" key="3">
    <source>
        <dbReference type="ARBA" id="ARBA00008870"/>
    </source>
</evidence>
<evidence type="ECO:0000256" key="6">
    <source>
        <dbReference type="ARBA" id="ARBA00022490"/>
    </source>
</evidence>
<dbReference type="OrthoDB" id="424551at2759"/>
<dbReference type="HOGENOM" id="CLU_051699_1_2_1"/>
<evidence type="ECO:0000256" key="10">
    <source>
        <dbReference type="ARBA" id="ARBA00047821"/>
    </source>
</evidence>
<dbReference type="Gene3D" id="3.40.630.30">
    <property type="match status" value="1"/>
</dbReference>
<evidence type="ECO:0000256" key="1">
    <source>
        <dbReference type="ARBA" id="ARBA00004123"/>
    </source>
</evidence>
<sequence>MNSSWGWHPEQKLDELFHPDARFILVRRLRDEGLSEVVAYLSFRFDMEEGEEVAYLYEVHVCSSCRRQSLGRILTDQIRRVASHYKMSSVMLTVFEGATLCNGLQDDL</sequence>
<comment type="catalytic activity">
    <reaction evidence="10">
        <text>N-terminal L-seryl-[histone H2A] + acetyl-CoA = N-terminal N(alpha)-acetyl-L-seryl-[histone H2A] + CoA + H(+)</text>
        <dbReference type="Rhea" id="RHEA:50600"/>
        <dbReference type="Rhea" id="RHEA-COMP:12742"/>
        <dbReference type="Rhea" id="RHEA-COMP:12744"/>
        <dbReference type="ChEBI" id="CHEBI:15378"/>
        <dbReference type="ChEBI" id="CHEBI:57287"/>
        <dbReference type="ChEBI" id="CHEBI:57288"/>
        <dbReference type="ChEBI" id="CHEBI:64738"/>
        <dbReference type="ChEBI" id="CHEBI:83690"/>
        <dbReference type="EC" id="2.3.1.257"/>
    </reaction>
</comment>
<dbReference type="EC" id="2.3.1.257" evidence="4"/>
<accession>D8PQV5</accession>
<gene>
    <name evidence="13" type="ORF">SCHCODRAFT_49240</name>
</gene>
<dbReference type="PANTHER" id="PTHR20531:SF1">
    <property type="entry name" value="N-ALPHA-ACETYLTRANSFERASE 40"/>
    <property type="match status" value="1"/>
</dbReference>
<proteinExistence type="inferred from homology"/>
<dbReference type="STRING" id="578458.D8PQV5"/>
<evidence type="ECO:0000313" key="13">
    <source>
        <dbReference type="EMBL" id="EFJ02461.1"/>
    </source>
</evidence>
<feature type="domain" description="N-acetyltransferase" evidence="12">
    <location>
        <begin position="11"/>
        <end position="96"/>
    </location>
</feature>
<evidence type="ECO:0000256" key="7">
    <source>
        <dbReference type="ARBA" id="ARBA00022679"/>
    </source>
</evidence>
<evidence type="ECO:0000259" key="12">
    <source>
        <dbReference type="Pfam" id="PF00583"/>
    </source>
</evidence>
<evidence type="ECO:0000256" key="8">
    <source>
        <dbReference type="ARBA" id="ARBA00023242"/>
    </source>
</evidence>
<evidence type="ECO:0000256" key="2">
    <source>
        <dbReference type="ARBA" id="ARBA00004496"/>
    </source>
</evidence>
<comment type="similarity">
    <text evidence="3">Belongs to the acetyltransferase family. NAA40 subfamily.</text>
</comment>
<dbReference type="GeneID" id="9592377"/>
<dbReference type="GO" id="GO:0005737">
    <property type="term" value="C:cytoplasm"/>
    <property type="evidence" value="ECO:0007669"/>
    <property type="project" value="UniProtKB-SubCell"/>
</dbReference>
<evidence type="ECO:0000256" key="4">
    <source>
        <dbReference type="ARBA" id="ARBA00012950"/>
    </source>
</evidence>
<dbReference type="EMBL" id="GL377302">
    <property type="protein sequence ID" value="EFJ02461.1"/>
    <property type="molecule type" value="Genomic_DNA"/>
</dbReference>
<protein>
    <recommendedName>
        <fullName evidence="5">N-alpha-acetyltransferase 40</fullName>
        <ecNumber evidence="4">2.3.1.257</ecNumber>
    </recommendedName>
</protein>
<dbReference type="KEGG" id="scm:SCHCO_02611109"/>
<dbReference type="GO" id="GO:0005634">
    <property type="term" value="C:nucleus"/>
    <property type="evidence" value="ECO:0007669"/>
    <property type="project" value="UniProtKB-SubCell"/>
</dbReference>
<evidence type="ECO:0000256" key="11">
    <source>
        <dbReference type="ARBA" id="ARBA00049524"/>
    </source>
</evidence>
<dbReference type="VEuPathDB" id="FungiDB:SCHCODRAFT_02611109"/>
<dbReference type="OMA" id="HADARFI"/>
<name>D8PQV5_SCHCM</name>
<dbReference type="AlphaFoldDB" id="D8PQV5"/>
<comment type="subcellular location">
    <subcellularLocation>
        <location evidence="2">Cytoplasm</location>
    </subcellularLocation>
    <subcellularLocation>
        <location evidence="1">Nucleus</location>
    </subcellularLocation>
</comment>
<dbReference type="InterPro" id="IPR000182">
    <property type="entry name" value="GNAT_dom"/>
</dbReference>
<evidence type="ECO:0000313" key="14">
    <source>
        <dbReference type="Proteomes" id="UP000007431"/>
    </source>
</evidence>
<dbReference type="Proteomes" id="UP000007431">
    <property type="component" value="Unassembled WGS sequence"/>
</dbReference>
<dbReference type="InterPro" id="IPR039949">
    <property type="entry name" value="NAA40"/>
</dbReference>
<comment type="catalytic activity">
    <reaction evidence="11">
        <text>N-terminal L-seryl-[histone H4] + acetyl-CoA = N-terminal N(alpha)-acetyl-L-seryl-[histone H4] + CoA + H(+)</text>
        <dbReference type="Rhea" id="RHEA:50596"/>
        <dbReference type="Rhea" id="RHEA-COMP:12740"/>
        <dbReference type="Rhea" id="RHEA-COMP:12743"/>
        <dbReference type="ChEBI" id="CHEBI:15378"/>
        <dbReference type="ChEBI" id="CHEBI:57287"/>
        <dbReference type="ChEBI" id="CHEBI:57288"/>
        <dbReference type="ChEBI" id="CHEBI:64738"/>
        <dbReference type="ChEBI" id="CHEBI:83690"/>
        <dbReference type="EC" id="2.3.1.257"/>
    </reaction>
</comment>
<dbReference type="Pfam" id="PF00583">
    <property type="entry name" value="Acetyltransf_1"/>
    <property type="match status" value="1"/>
</dbReference>
<keyword evidence="9" id="KW-0012">Acyltransferase</keyword>
<keyword evidence="14" id="KW-1185">Reference proteome</keyword>
<organism evidence="14">
    <name type="scientific">Schizophyllum commune (strain H4-8 / FGSC 9210)</name>
    <name type="common">Split gill fungus</name>
    <dbReference type="NCBI Taxonomy" id="578458"/>
    <lineage>
        <taxon>Eukaryota</taxon>
        <taxon>Fungi</taxon>
        <taxon>Dikarya</taxon>
        <taxon>Basidiomycota</taxon>
        <taxon>Agaricomycotina</taxon>
        <taxon>Agaricomycetes</taxon>
        <taxon>Agaricomycetidae</taxon>
        <taxon>Agaricales</taxon>
        <taxon>Schizophyllaceae</taxon>
        <taxon>Schizophyllum</taxon>
    </lineage>
</organism>
<evidence type="ECO:0000256" key="5">
    <source>
        <dbReference type="ARBA" id="ARBA00015043"/>
    </source>
</evidence>
<keyword evidence="6" id="KW-0963">Cytoplasm</keyword>